<evidence type="ECO:0000256" key="3">
    <source>
        <dbReference type="ARBA" id="ARBA00022723"/>
    </source>
</evidence>
<evidence type="ECO:0000256" key="8">
    <source>
        <dbReference type="SAM" id="SignalP"/>
    </source>
</evidence>
<proteinExistence type="inferred from homology"/>
<sequence length="389" mass="44460">MEHSIWYIILITLSSCATLKALFNHLQTPYKKLPPGPVLIPIITSFQWLRKSFADLEPTLINLKRKYGPIITLSIGHRKFILITSSILVHQALIQNGAIFADRPPPSETLKINSSNQHNISGASYGPLWRLLRRNLTLYILHPSKIKSFSPARKWVLNMIEKSIQKESNSGHDPVLVGEHLQFGTDTTSTALQWVMANLVKHQELQSKLYDEIRTLDSDLDEIQEENLKKLSYLKAIILEGLRRHPPGHFVLPHAVTQDVTLDGYIIPKEAIVNVMVAEIGWDPKVWEDPTVFKPERFLNQHNGMLNEELSDVTGNKEVNMIPFGAGRRMCPAFGLAMLHLEYFVVNFIKEFKWTAKVGDDIDLSEKQEFTTVMKYPLWAHVSPREEED</sequence>
<feature type="chain" id="PRO_5021200659" description="Cytochrome P450" evidence="8">
    <location>
        <begin position="22"/>
        <end position="389"/>
    </location>
</feature>
<dbReference type="Gene3D" id="1.10.630.10">
    <property type="entry name" value="Cytochrome P450"/>
    <property type="match status" value="2"/>
</dbReference>
<dbReference type="Proteomes" id="UP000316621">
    <property type="component" value="Chromosome 4"/>
</dbReference>
<keyword evidence="4" id="KW-1133">Transmembrane helix</keyword>
<evidence type="ECO:0008006" key="11">
    <source>
        <dbReference type="Google" id="ProtNLM"/>
    </source>
</evidence>
<dbReference type="PANTHER" id="PTHR24298:SF800">
    <property type="entry name" value="CYTOCHROME P450 89A2-RELATED"/>
    <property type="match status" value="1"/>
</dbReference>
<keyword evidence="10" id="KW-1185">Reference proteome</keyword>
<dbReference type="GO" id="GO:0005506">
    <property type="term" value="F:iron ion binding"/>
    <property type="evidence" value="ECO:0007669"/>
    <property type="project" value="InterPro"/>
</dbReference>
<accession>A0A4Y7JBZ8</accession>
<keyword evidence="7" id="KW-0503">Monooxygenase</keyword>
<dbReference type="EMBL" id="CM010718">
    <property type="protein sequence ID" value="RZC57269.1"/>
    <property type="molecule type" value="Genomic_DNA"/>
</dbReference>
<dbReference type="GO" id="GO:0020037">
    <property type="term" value="F:heme binding"/>
    <property type="evidence" value="ECO:0007669"/>
    <property type="project" value="InterPro"/>
</dbReference>
<dbReference type="AlphaFoldDB" id="A0A4Y7JBZ8"/>
<comment type="cofactor">
    <cofactor evidence="6">
        <name>heme</name>
        <dbReference type="ChEBI" id="CHEBI:30413"/>
    </cofactor>
</comment>
<dbReference type="InterPro" id="IPR002401">
    <property type="entry name" value="Cyt_P450_E_grp-I"/>
</dbReference>
<feature type="signal peptide" evidence="8">
    <location>
        <begin position="1"/>
        <end position="21"/>
    </location>
</feature>
<evidence type="ECO:0000313" key="9">
    <source>
        <dbReference type="EMBL" id="RZC57269.1"/>
    </source>
</evidence>
<name>A0A4Y7JBZ8_PAPSO</name>
<evidence type="ECO:0000313" key="10">
    <source>
        <dbReference type="Proteomes" id="UP000316621"/>
    </source>
</evidence>
<evidence type="ECO:0000256" key="1">
    <source>
        <dbReference type="ARBA" id="ARBA00004167"/>
    </source>
</evidence>
<dbReference type="GO" id="GO:0016709">
    <property type="term" value="F:oxidoreductase activity, acting on paired donors, with incorporation or reduction of molecular oxygen, NAD(P)H as one donor, and incorporation of one atom of oxygen"/>
    <property type="evidence" value="ECO:0007669"/>
    <property type="project" value="TreeGrafter"/>
</dbReference>
<reference evidence="9 10" key="1">
    <citation type="journal article" date="2018" name="Science">
        <title>The opium poppy genome and morphinan production.</title>
        <authorList>
            <person name="Guo L."/>
            <person name="Winzer T."/>
            <person name="Yang X."/>
            <person name="Li Y."/>
            <person name="Ning Z."/>
            <person name="He Z."/>
            <person name="Teodor R."/>
            <person name="Lu Y."/>
            <person name="Bowser T.A."/>
            <person name="Graham I.A."/>
            <person name="Ye K."/>
        </authorList>
    </citation>
    <scope>NUCLEOTIDE SEQUENCE [LARGE SCALE GENOMIC DNA]</scope>
    <source>
        <strain evidence="10">cv. HN1</strain>
        <tissue evidence="9">Leaves</tissue>
    </source>
</reference>
<dbReference type="GO" id="GO:0033075">
    <property type="term" value="P:isoquinoline alkaloid biosynthetic process"/>
    <property type="evidence" value="ECO:0007669"/>
    <property type="project" value="UniProtKB-ARBA"/>
</dbReference>
<keyword evidence="5" id="KW-0472">Membrane</keyword>
<keyword evidence="2" id="KW-0812">Transmembrane</keyword>
<keyword evidence="6 7" id="KW-0349">Heme</keyword>
<evidence type="ECO:0000256" key="5">
    <source>
        <dbReference type="ARBA" id="ARBA00023136"/>
    </source>
</evidence>
<dbReference type="PRINTS" id="PR00385">
    <property type="entry name" value="P450"/>
</dbReference>
<dbReference type="PRINTS" id="PR00463">
    <property type="entry name" value="EP450I"/>
</dbReference>
<dbReference type="InterPro" id="IPR017972">
    <property type="entry name" value="Cyt_P450_CS"/>
</dbReference>
<evidence type="ECO:0000256" key="6">
    <source>
        <dbReference type="PIRSR" id="PIRSR602401-1"/>
    </source>
</evidence>
<keyword evidence="7" id="KW-0560">Oxidoreductase</keyword>
<keyword evidence="8" id="KW-0732">Signal</keyword>
<evidence type="ECO:0000256" key="2">
    <source>
        <dbReference type="ARBA" id="ARBA00022692"/>
    </source>
</evidence>
<keyword evidence="6 7" id="KW-0408">Iron</keyword>
<dbReference type="PANTHER" id="PTHR24298">
    <property type="entry name" value="FLAVONOID 3'-MONOOXYGENASE-RELATED"/>
    <property type="match status" value="1"/>
</dbReference>
<evidence type="ECO:0000256" key="7">
    <source>
        <dbReference type="RuleBase" id="RU000461"/>
    </source>
</evidence>
<organism evidence="9 10">
    <name type="scientific">Papaver somniferum</name>
    <name type="common">Opium poppy</name>
    <dbReference type="NCBI Taxonomy" id="3469"/>
    <lineage>
        <taxon>Eukaryota</taxon>
        <taxon>Viridiplantae</taxon>
        <taxon>Streptophyta</taxon>
        <taxon>Embryophyta</taxon>
        <taxon>Tracheophyta</taxon>
        <taxon>Spermatophyta</taxon>
        <taxon>Magnoliopsida</taxon>
        <taxon>Ranunculales</taxon>
        <taxon>Papaveraceae</taxon>
        <taxon>Papaveroideae</taxon>
        <taxon>Papaver</taxon>
    </lineage>
</organism>
<comment type="similarity">
    <text evidence="7">Belongs to the cytochrome P450 family.</text>
</comment>
<gene>
    <name evidence="9" type="ORF">C5167_004575</name>
</gene>
<dbReference type="InterPro" id="IPR036396">
    <property type="entry name" value="Cyt_P450_sf"/>
</dbReference>
<dbReference type="Gramene" id="RZC57269">
    <property type="protein sequence ID" value="RZC57269"/>
    <property type="gene ID" value="C5167_004575"/>
</dbReference>
<dbReference type="OMA" id="LIGWEWD"/>
<evidence type="ECO:0000256" key="4">
    <source>
        <dbReference type="ARBA" id="ARBA00022989"/>
    </source>
</evidence>
<keyword evidence="3 6" id="KW-0479">Metal-binding</keyword>
<dbReference type="STRING" id="3469.A0A4Y7JBZ8"/>
<dbReference type="InterPro" id="IPR001128">
    <property type="entry name" value="Cyt_P450"/>
</dbReference>
<dbReference type="SUPFAM" id="SSF48264">
    <property type="entry name" value="Cytochrome P450"/>
    <property type="match status" value="1"/>
</dbReference>
<feature type="binding site" description="axial binding residue" evidence="6">
    <location>
        <position position="331"/>
    </location>
    <ligand>
        <name>heme</name>
        <dbReference type="ChEBI" id="CHEBI:30413"/>
    </ligand>
    <ligandPart>
        <name>Fe</name>
        <dbReference type="ChEBI" id="CHEBI:18248"/>
    </ligandPart>
</feature>
<comment type="subcellular location">
    <subcellularLocation>
        <location evidence="1">Membrane</location>
        <topology evidence="1">Single-pass membrane protein</topology>
    </subcellularLocation>
</comment>
<protein>
    <recommendedName>
        <fullName evidence="11">Cytochrome P450</fullName>
    </recommendedName>
</protein>
<dbReference type="PROSITE" id="PS00086">
    <property type="entry name" value="CYTOCHROME_P450"/>
    <property type="match status" value="1"/>
</dbReference>
<dbReference type="GO" id="GO:0016020">
    <property type="term" value="C:membrane"/>
    <property type="evidence" value="ECO:0007669"/>
    <property type="project" value="UniProtKB-SubCell"/>
</dbReference>
<dbReference type="Pfam" id="PF00067">
    <property type="entry name" value="p450"/>
    <property type="match status" value="2"/>
</dbReference>
<dbReference type="InterPro" id="IPR051103">
    <property type="entry name" value="Plant_metabolite_P450s"/>
</dbReference>